<feature type="chain" id="PRO_5012733728" evidence="1">
    <location>
        <begin position="21"/>
        <end position="38"/>
    </location>
</feature>
<proteinExistence type="predicted"/>
<dbReference type="EMBL" id="KY774314">
    <property type="protein sequence ID" value="ART31458.1"/>
    <property type="molecule type" value="Genomic_DNA"/>
</dbReference>
<accession>A0A1Y0B239</accession>
<keyword evidence="1" id="KW-0732">Signal</keyword>
<keyword evidence="2" id="KW-0496">Mitochondrion</keyword>
<name>A0A1Y0B239_9LAMI</name>
<sequence>MNHNKRHLFLFFFLYLLVSQKNVDQEIGFQGFPTSHCT</sequence>
<geneLocation type="mitochondrion" evidence="2"/>
<gene>
    <name evidence="2" type="ORF">AEK19_MT1248</name>
</gene>
<reference evidence="2" key="1">
    <citation type="submission" date="2017-03" db="EMBL/GenBank/DDBJ databases">
        <title>The mitochondrial genome of the carnivorous plant Utricularia reniformis (Lentibulariaceae): structure, comparative analysis and evolutionary landmarks.</title>
        <authorList>
            <person name="Silva S.R."/>
            <person name="Alvarenga D.O."/>
            <person name="Michael T.P."/>
            <person name="Miranda V.F.O."/>
            <person name="Varani A.M."/>
        </authorList>
    </citation>
    <scope>NUCLEOTIDE SEQUENCE</scope>
</reference>
<evidence type="ECO:0000313" key="2">
    <source>
        <dbReference type="EMBL" id="ART31458.1"/>
    </source>
</evidence>
<protein>
    <submittedName>
        <fullName evidence="2">Uncharacterized protein</fullName>
    </submittedName>
</protein>
<evidence type="ECO:0000256" key="1">
    <source>
        <dbReference type="SAM" id="SignalP"/>
    </source>
</evidence>
<dbReference type="AlphaFoldDB" id="A0A1Y0B239"/>
<organism evidence="2">
    <name type="scientific">Utricularia reniformis</name>
    <dbReference type="NCBI Taxonomy" id="192314"/>
    <lineage>
        <taxon>Eukaryota</taxon>
        <taxon>Viridiplantae</taxon>
        <taxon>Streptophyta</taxon>
        <taxon>Embryophyta</taxon>
        <taxon>Tracheophyta</taxon>
        <taxon>Spermatophyta</taxon>
        <taxon>Magnoliopsida</taxon>
        <taxon>eudicotyledons</taxon>
        <taxon>Gunneridae</taxon>
        <taxon>Pentapetalae</taxon>
        <taxon>asterids</taxon>
        <taxon>lamiids</taxon>
        <taxon>Lamiales</taxon>
        <taxon>Lentibulariaceae</taxon>
        <taxon>Utricularia</taxon>
    </lineage>
</organism>
<feature type="signal peptide" evidence="1">
    <location>
        <begin position="1"/>
        <end position="20"/>
    </location>
</feature>